<organism evidence="2 3">
    <name type="scientific">Sistotremastrum niveocremeum HHB9708</name>
    <dbReference type="NCBI Taxonomy" id="1314777"/>
    <lineage>
        <taxon>Eukaryota</taxon>
        <taxon>Fungi</taxon>
        <taxon>Dikarya</taxon>
        <taxon>Basidiomycota</taxon>
        <taxon>Agaricomycotina</taxon>
        <taxon>Agaricomycetes</taxon>
        <taxon>Sistotremastrales</taxon>
        <taxon>Sistotremastraceae</taxon>
        <taxon>Sertulicium</taxon>
        <taxon>Sertulicium niveocremeum</taxon>
    </lineage>
</organism>
<feature type="compositionally biased region" description="Gly residues" evidence="1">
    <location>
        <begin position="30"/>
        <end position="39"/>
    </location>
</feature>
<reference evidence="2 3" key="1">
    <citation type="journal article" date="2016" name="Mol. Biol. Evol.">
        <title>Comparative Genomics of Early-Diverging Mushroom-Forming Fungi Provides Insights into the Origins of Lignocellulose Decay Capabilities.</title>
        <authorList>
            <person name="Nagy L.G."/>
            <person name="Riley R."/>
            <person name="Tritt A."/>
            <person name="Adam C."/>
            <person name="Daum C."/>
            <person name="Floudas D."/>
            <person name="Sun H."/>
            <person name="Yadav J.S."/>
            <person name="Pangilinan J."/>
            <person name="Larsson K.H."/>
            <person name="Matsuura K."/>
            <person name="Barry K."/>
            <person name="Labutti K."/>
            <person name="Kuo R."/>
            <person name="Ohm R.A."/>
            <person name="Bhattacharya S.S."/>
            <person name="Shirouzu T."/>
            <person name="Yoshinaga Y."/>
            <person name="Martin F.M."/>
            <person name="Grigoriev I.V."/>
            <person name="Hibbett D.S."/>
        </authorList>
    </citation>
    <scope>NUCLEOTIDE SEQUENCE [LARGE SCALE GENOMIC DNA]</scope>
    <source>
        <strain evidence="2 3">HHB9708</strain>
    </source>
</reference>
<keyword evidence="3" id="KW-1185">Reference proteome</keyword>
<evidence type="ECO:0000313" key="3">
    <source>
        <dbReference type="Proteomes" id="UP000076722"/>
    </source>
</evidence>
<proteinExistence type="predicted"/>
<evidence type="ECO:0000313" key="2">
    <source>
        <dbReference type="EMBL" id="KZS95238.1"/>
    </source>
</evidence>
<feature type="region of interest" description="Disordered" evidence="1">
    <location>
        <begin position="27"/>
        <end position="49"/>
    </location>
</feature>
<sequence>MTIPVGLTGDLTEWSFLELFFNAGDKTGRGLRGTGGGLRRAGDRAGNSGELGRDGLDVLGVVGPFKLLLEIFFDLGFVTEIVGRGL</sequence>
<dbReference type="EMBL" id="KV419402">
    <property type="protein sequence ID" value="KZS95238.1"/>
    <property type="molecule type" value="Genomic_DNA"/>
</dbReference>
<evidence type="ECO:0000256" key="1">
    <source>
        <dbReference type="SAM" id="MobiDB-lite"/>
    </source>
</evidence>
<dbReference type="AlphaFoldDB" id="A0A164WPL0"/>
<dbReference type="Proteomes" id="UP000076722">
    <property type="component" value="Unassembled WGS sequence"/>
</dbReference>
<name>A0A164WPL0_9AGAM</name>
<accession>A0A164WPL0</accession>
<protein>
    <submittedName>
        <fullName evidence="2">Uncharacterized protein</fullName>
    </submittedName>
</protein>
<gene>
    <name evidence="2" type="ORF">SISNIDRAFT_452592</name>
</gene>